<dbReference type="EMBL" id="MN739948">
    <property type="protein sequence ID" value="QHT79352.1"/>
    <property type="molecule type" value="Genomic_DNA"/>
</dbReference>
<sequence>MYHVSNPVTREYLLGLKAQTDEETRVKRVNEYAQHTFRQVINTATTTTQTRYQQPLQKHDPQYIRDNMPDILDKLRDLFPDSKVDFKSLSRGQDGKMYDIADIDERMKPFINTQFNQDFIVIDWS</sequence>
<reference evidence="1" key="1">
    <citation type="journal article" date="2020" name="Nature">
        <title>Giant virus diversity and host interactions through global metagenomics.</title>
        <authorList>
            <person name="Schulz F."/>
            <person name="Roux S."/>
            <person name="Paez-Espino D."/>
            <person name="Jungbluth S."/>
            <person name="Walsh D.A."/>
            <person name="Denef V.J."/>
            <person name="McMahon K.D."/>
            <person name="Konstantinidis K.T."/>
            <person name="Eloe-Fadrosh E.A."/>
            <person name="Kyrpides N.C."/>
            <person name="Woyke T."/>
        </authorList>
    </citation>
    <scope>NUCLEOTIDE SEQUENCE</scope>
    <source>
        <strain evidence="1">GVMAG-M-3300023179-99</strain>
    </source>
</reference>
<organism evidence="1">
    <name type="scientific">viral metagenome</name>
    <dbReference type="NCBI Taxonomy" id="1070528"/>
    <lineage>
        <taxon>unclassified sequences</taxon>
        <taxon>metagenomes</taxon>
        <taxon>organismal metagenomes</taxon>
    </lineage>
</organism>
<protein>
    <submittedName>
        <fullName evidence="1">Uncharacterized protein</fullName>
    </submittedName>
</protein>
<accession>A0A6C0HFI4</accession>
<dbReference type="AlphaFoldDB" id="A0A6C0HFI4"/>
<name>A0A6C0HFI4_9ZZZZ</name>
<evidence type="ECO:0000313" key="1">
    <source>
        <dbReference type="EMBL" id="QHT79352.1"/>
    </source>
</evidence>
<proteinExistence type="predicted"/>